<dbReference type="Proteomes" id="UP000053958">
    <property type="component" value="Unassembled WGS sequence"/>
</dbReference>
<accession>A0A0F4YLQ5</accession>
<feature type="non-terminal residue" evidence="1">
    <location>
        <position position="1"/>
    </location>
</feature>
<dbReference type="Gene3D" id="1.25.40.10">
    <property type="entry name" value="Tetratricopeptide repeat domain"/>
    <property type="match status" value="1"/>
</dbReference>
<dbReference type="GeneID" id="25319255"/>
<keyword evidence="2" id="KW-1185">Reference proteome</keyword>
<dbReference type="InterPro" id="IPR011990">
    <property type="entry name" value="TPR-like_helical_dom_sf"/>
</dbReference>
<gene>
    <name evidence="1" type="ORF">T310_6978</name>
</gene>
<name>A0A0F4YLQ5_RASE3</name>
<organism evidence="1 2">
    <name type="scientific">Rasamsonia emersonii (strain ATCC 16479 / CBS 393.64 / IMI 116815)</name>
    <dbReference type="NCBI Taxonomy" id="1408163"/>
    <lineage>
        <taxon>Eukaryota</taxon>
        <taxon>Fungi</taxon>
        <taxon>Dikarya</taxon>
        <taxon>Ascomycota</taxon>
        <taxon>Pezizomycotina</taxon>
        <taxon>Eurotiomycetes</taxon>
        <taxon>Eurotiomycetidae</taxon>
        <taxon>Eurotiales</taxon>
        <taxon>Trichocomaceae</taxon>
        <taxon>Rasamsonia</taxon>
    </lineage>
</organism>
<comment type="caution">
    <text evidence="1">The sequence shown here is derived from an EMBL/GenBank/DDBJ whole genome shotgun (WGS) entry which is preliminary data.</text>
</comment>
<evidence type="ECO:0000313" key="1">
    <source>
        <dbReference type="EMBL" id="KKA19055.1"/>
    </source>
</evidence>
<dbReference type="EMBL" id="LASV01000386">
    <property type="protein sequence ID" value="KKA19055.1"/>
    <property type="molecule type" value="Genomic_DNA"/>
</dbReference>
<dbReference type="OrthoDB" id="2423701at2759"/>
<sequence length="893" mass="102537">NALYKEGKLNEAIKIYRQAAELASKDDYLPWSNLSAAQFECGNYFGCTSSALQALVNVYEHESSTRSDKTAVERKLAPRLIKAFLHVHEYKDARHWLDVLQSESKEPPSEEISLYRTAIDRAEAVWAAFPDEKTHRLHLLRHLPRYRPAFSGYHEYFNIGHDDISDLIPVDALVDDVEYVSVFLGGVGDARHFYGALAFLGISERVQVGTARKAGVREFRVNKKYHFTLNDRKAGALARDMIVFALLDVLAVAKDMPSFERLQRYAVVFYVFIGAIMPRFAFDHLNRVIDMLVEKQERKDTILPWLRIYESDRAGILRALRSWRSGSLISLFSTRDVISLARSQFREAGVKAASLFGFDPRRAPSGCEKEYATYKEAPFLLPPRQVLKDHEPELQRLLESGASADRLREYLSEHWCVNPTLLDEDWMVEARGELDVGYDPFELPRRLQALFIVEEKGARQRKRLFDYAADFFQMVVLGLRRVRDRLSVELILDDLAAAIDALRHGLIEGRDRDAPTTFDVVYLSNVPDYIGGSFVTFVSGLKLLNNTTTAKITSTCLRNTGIWKSQEQFHSEYIIVNDFNTLFKLTQAQFVKRDEYDTLFPMSGYMDWRRATMKKFPYEFPVPRAELSRWLFAHFFKLALPCSRDPDDHNLDLFLFPTLNLTNFFRLLIHLHEIGYPAHWLADVLAKILENQVVTTARPPRTLPLEVDEVSRRHPAAKLSTAPYILEMTTLTVLFQRILPFCPITTASLPSPGSIYSYSVRMRTVDFPMHGEMQALVLIFFRVRLPPRCPGTADDIHRYLDPSPEKDKSFETPAMKEFRESGSVVITALTWNGVDDRTATIWMREDVMDPMIEAREDDEWVCCLWRVDDWAPVSSAPEGAKMVVKGARWGEFS</sequence>
<dbReference type="AlphaFoldDB" id="A0A0F4YLQ5"/>
<protein>
    <submittedName>
        <fullName evidence="1">Uncharacterized protein</fullName>
    </submittedName>
</protein>
<reference evidence="1 2" key="1">
    <citation type="submission" date="2015-04" db="EMBL/GenBank/DDBJ databases">
        <authorList>
            <person name="Heijne W.H."/>
            <person name="Fedorova N.D."/>
            <person name="Nierman W.C."/>
            <person name="Vollebregt A.W."/>
            <person name="Zhao Z."/>
            <person name="Wu L."/>
            <person name="Kumar M."/>
            <person name="Stam H."/>
            <person name="van den Berg M.A."/>
            <person name="Pel H.J."/>
        </authorList>
    </citation>
    <scope>NUCLEOTIDE SEQUENCE [LARGE SCALE GENOMIC DNA]</scope>
    <source>
        <strain evidence="1 2">CBS 393.64</strain>
    </source>
</reference>
<evidence type="ECO:0000313" key="2">
    <source>
        <dbReference type="Proteomes" id="UP000053958"/>
    </source>
</evidence>
<proteinExistence type="predicted"/>
<dbReference type="RefSeq" id="XP_013325667.1">
    <property type="nucleotide sequence ID" value="XM_013470213.1"/>
</dbReference>
<dbReference type="STRING" id="1408163.A0A0F4YLQ5"/>
<dbReference type="SUPFAM" id="SSF48452">
    <property type="entry name" value="TPR-like"/>
    <property type="match status" value="1"/>
</dbReference>